<dbReference type="InterPro" id="IPR013216">
    <property type="entry name" value="Methyltransf_11"/>
</dbReference>
<proteinExistence type="predicted"/>
<name>A0A8J2TME5_9FLAO</name>
<feature type="domain" description="Methyltransferase type 11" evidence="1">
    <location>
        <begin position="36"/>
        <end position="78"/>
    </location>
</feature>
<dbReference type="AlphaFoldDB" id="A0A8J2TME5"/>
<evidence type="ECO:0000313" key="2">
    <source>
        <dbReference type="EMBL" id="GFZ78095.1"/>
    </source>
</evidence>
<evidence type="ECO:0000259" key="1">
    <source>
        <dbReference type="Pfam" id="PF08241"/>
    </source>
</evidence>
<dbReference type="Pfam" id="PF08241">
    <property type="entry name" value="Methyltransf_11"/>
    <property type="match status" value="1"/>
</dbReference>
<dbReference type="CDD" id="cd02440">
    <property type="entry name" value="AdoMet_MTases"/>
    <property type="match status" value="1"/>
</dbReference>
<dbReference type="Proteomes" id="UP000598120">
    <property type="component" value="Unassembled WGS sequence"/>
</dbReference>
<protein>
    <recommendedName>
        <fullName evidence="1">Methyltransferase type 11 domain-containing protein</fullName>
    </recommendedName>
</protein>
<dbReference type="RefSeq" id="WP_188604715.1">
    <property type="nucleotide sequence ID" value="NZ_BMIC01000001.1"/>
</dbReference>
<sequence length="280" mass="32358">MNLLNLGCGNTFHKDWINIDFVSNSEHVQAHNLLDGIPFESQSMDVIYHSHVLEHFSKADGVKFINECFRVLKPQGVIRIAVPDLETIAKEYLKNIEMATSGQTEAQQNYNWIVLELLDQMVRNESGGNMKAYLCQDTIPNEGYVFSRIGMEGKKIRKDFLSRPQNLQNTKIKSSSFLKKVKQLVRKIWNIIKVKQSQPKLTDREKKAIKIGQFRLGGEIHQWMYDRYSLSELLKTVGFQQITICSAYKSNIPDWDKYQLDAIDGEIRKPDSLFIEAIKQ</sequence>
<dbReference type="EMBL" id="BMIC01000001">
    <property type="protein sequence ID" value="GFZ78095.1"/>
    <property type="molecule type" value="Genomic_DNA"/>
</dbReference>
<accession>A0A8J2TME5</accession>
<dbReference type="InterPro" id="IPR029063">
    <property type="entry name" value="SAM-dependent_MTases_sf"/>
</dbReference>
<dbReference type="Gene3D" id="3.40.50.150">
    <property type="entry name" value="Vaccinia Virus protein VP39"/>
    <property type="match status" value="1"/>
</dbReference>
<reference evidence="2 3" key="1">
    <citation type="journal article" date="2014" name="Int. J. Syst. Evol. Microbiol.">
        <title>Complete genome sequence of Corynebacterium casei LMG S-19264T (=DSM 44701T), isolated from a smear-ripened cheese.</title>
        <authorList>
            <consortium name="US DOE Joint Genome Institute (JGI-PGF)"/>
            <person name="Walter F."/>
            <person name="Albersmeier A."/>
            <person name="Kalinowski J."/>
            <person name="Ruckert C."/>
        </authorList>
    </citation>
    <scope>NUCLEOTIDE SEQUENCE [LARGE SCALE GENOMIC DNA]</scope>
    <source>
        <strain evidence="2 3">CGMCC 1.15295</strain>
    </source>
</reference>
<evidence type="ECO:0000313" key="3">
    <source>
        <dbReference type="Proteomes" id="UP000598120"/>
    </source>
</evidence>
<dbReference type="SUPFAM" id="SSF53335">
    <property type="entry name" value="S-adenosyl-L-methionine-dependent methyltransferases"/>
    <property type="match status" value="1"/>
</dbReference>
<comment type="caution">
    <text evidence="2">The sequence shown here is derived from an EMBL/GenBank/DDBJ whole genome shotgun (WGS) entry which is preliminary data.</text>
</comment>
<gene>
    <name evidence="2" type="ORF">GCM10011531_04540</name>
</gene>
<keyword evidence="3" id="KW-1185">Reference proteome</keyword>
<dbReference type="GO" id="GO:0008757">
    <property type="term" value="F:S-adenosylmethionine-dependent methyltransferase activity"/>
    <property type="evidence" value="ECO:0007669"/>
    <property type="project" value="InterPro"/>
</dbReference>
<organism evidence="2 3">
    <name type="scientific">Aquaticitalea lipolytica</name>
    <dbReference type="NCBI Taxonomy" id="1247562"/>
    <lineage>
        <taxon>Bacteria</taxon>
        <taxon>Pseudomonadati</taxon>
        <taxon>Bacteroidota</taxon>
        <taxon>Flavobacteriia</taxon>
        <taxon>Flavobacteriales</taxon>
        <taxon>Flavobacteriaceae</taxon>
        <taxon>Aquaticitalea</taxon>
    </lineage>
</organism>